<keyword evidence="3" id="KW-1185">Reference proteome</keyword>
<protein>
    <submittedName>
        <fullName evidence="2">Uncharacterized protein</fullName>
    </submittedName>
</protein>
<dbReference type="AlphaFoldDB" id="A0AAD6K2G8"/>
<keyword evidence="1" id="KW-0812">Transmembrane</keyword>
<proteinExistence type="predicted"/>
<sequence length="94" mass="10553">MRRSVMGSAKALSHSSCRNHCNVLLLRPFASSLSRFLSSTSALDSPPAPPSMAPVSLDTINPKALPLHHRSCWFFSCLVLDFVWIFHLFFILCY</sequence>
<organism evidence="2 3">
    <name type="scientific">Salix udensis</name>
    <dbReference type="NCBI Taxonomy" id="889485"/>
    <lineage>
        <taxon>Eukaryota</taxon>
        <taxon>Viridiplantae</taxon>
        <taxon>Streptophyta</taxon>
        <taxon>Embryophyta</taxon>
        <taxon>Tracheophyta</taxon>
        <taxon>Spermatophyta</taxon>
        <taxon>Magnoliopsida</taxon>
        <taxon>eudicotyledons</taxon>
        <taxon>Gunneridae</taxon>
        <taxon>Pentapetalae</taxon>
        <taxon>rosids</taxon>
        <taxon>fabids</taxon>
        <taxon>Malpighiales</taxon>
        <taxon>Salicaceae</taxon>
        <taxon>Saliceae</taxon>
        <taxon>Salix</taxon>
    </lineage>
</organism>
<gene>
    <name evidence="2" type="ORF">OIU84_004548</name>
</gene>
<evidence type="ECO:0000256" key="1">
    <source>
        <dbReference type="SAM" id="Phobius"/>
    </source>
</evidence>
<keyword evidence="1" id="KW-1133">Transmembrane helix</keyword>
<accession>A0AAD6K2G8</accession>
<keyword evidence="1" id="KW-0472">Membrane</keyword>
<evidence type="ECO:0000313" key="3">
    <source>
        <dbReference type="Proteomes" id="UP001162972"/>
    </source>
</evidence>
<comment type="caution">
    <text evidence="2">The sequence shown here is derived from an EMBL/GenBank/DDBJ whole genome shotgun (WGS) entry which is preliminary data.</text>
</comment>
<dbReference type="Proteomes" id="UP001162972">
    <property type="component" value="Chromosome 3"/>
</dbReference>
<reference evidence="2 3" key="1">
    <citation type="journal article" date="2023" name="Int. J. Mol. Sci.">
        <title>De Novo Assembly and Annotation of 11 Diverse Shrub Willow (Salix) Genomes Reveals Novel Gene Organization in Sex-Linked Regions.</title>
        <authorList>
            <person name="Hyden B."/>
            <person name="Feng K."/>
            <person name="Yates T.B."/>
            <person name="Jawdy S."/>
            <person name="Cereghino C."/>
            <person name="Smart L.B."/>
            <person name="Muchero W."/>
        </authorList>
    </citation>
    <scope>NUCLEOTIDE SEQUENCE [LARGE SCALE GENOMIC DNA]</scope>
    <source>
        <tissue evidence="2">Shoot tip</tissue>
    </source>
</reference>
<name>A0AAD6K2G8_9ROSI</name>
<evidence type="ECO:0000313" key="2">
    <source>
        <dbReference type="EMBL" id="KAJ6415771.1"/>
    </source>
</evidence>
<feature type="transmembrane region" description="Helical" evidence="1">
    <location>
        <begin position="72"/>
        <end position="92"/>
    </location>
</feature>
<dbReference type="EMBL" id="JAPFFJ010000012">
    <property type="protein sequence ID" value="KAJ6415771.1"/>
    <property type="molecule type" value="Genomic_DNA"/>
</dbReference>